<dbReference type="GO" id="GO:0019243">
    <property type="term" value="P:methylglyoxal catabolic process to D-lactate via S-lactoyl-glutathione"/>
    <property type="evidence" value="ECO:0007669"/>
    <property type="project" value="InterPro"/>
</dbReference>
<dbReference type="GO" id="GO:0046872">
    <property type="term" value="F:metal ion binding"/>
    <property type="evidence" value="ECO:0007669"/>
    <property type="project" value="UniProtKB-KW"/>
</dbReference>
<evidence type="ECO:0000313" key="12">
    <source>
        <dbReference type="EMBL" id="CAI5740618.1"/>
    </source>
</evidence>
<comment type="pathway">
    <text evidence="3">Secondary metabolite metabolism; methylglyoxal degradation; (R)-lactate from methylglyoxal: step 2/2.</text>
</comment>
<dbReference type="SUPFAM" id="SSF56281">
    <property type="entry name" value="Metallo-hydrolase/oxidoreductase"/>
    <property type="match status" value="1"/>
</dbReference>
<dbReference type="Pfam" id="PF00753">
    <property type="entry name" value="Lactamase_B"/>
    <property type="match status" value="1"/>
</dbReference>
<dbReference type="EC" id="3.1.2.6" evidence="5"/>
<dbReference type="Proteomes" id="UP001162029">
    <property type="component" value="Unassembled WGS sequence"/>
</dbReference>
<dbReference type="EMBL" id="CANTFM010001523">
    <property type="protein sequence ID" value="CAI5740618.1"/>
    <property type="molecule type" value="Genomic_DNA"/>
</dbReference>
<dbReference type="Pfam" id="PF16123">
    <property type="entry name" value="HAGH_C"/>
    <property type="match status" value="1"/>
</dbReference>
<proteinExistence type="inferred from homology"/>
<dbReference type="PIRSF" id="PIRSF005457">
    <property type="entry name" value="Glx"/>
    <property type="match status" value="1"/>
</dbReference>
<dbReference type="AlphaFoldDB" id="A0AAV0UWH2"/>
<keyword evidence="13" id="KW-1185">Reference proteome</keyword>
<evidence type="ECO:0000256" key="10">
    <source>
        <dbReference type="SAM" id="MobiDB-lite"/>
    </source>
</evidence>
<dbReference type="InterPro" id="IPR036866">
    <property type="entry name" value="RibonucZ/Hydroxyglut_hydro"/>
</dbReference>
<comment type="similarity">
    <text evidence="4">Belongs to the metallo-beta-lactamase superfamily. Glyoxalase II family.</text>
</comment>
<evidence type="ECO:0000256" key="9">
    <source>
        <dbReference type="ARBA" id="ARBA00031044"/>
    </source>
</evidence>
<evidence type="ECO:0000259" key="11">
    <source>
        <dbReference type="SMART" id="SM00849"/>
    </source>
</evidence>
<sequence>MTSSHRRWGSKQAARETVKPKKKKYWNDPSLRVRIVPMLEDNYGYVIVDQANQTMFAVDPAESSKILAVLKEEEITRNREFLGVLTTHKHEDHAGGNKEIAKQYPGVMIAGPEQERIPARNRPVNGGEEFNIGAAKVKVLDVSCHTKAHVAYVITSDTETPPLLFPGDTLFVGGCGRFFEGTAEDMYRALYEVILTLPKDTRVYCGHEYTMSNLRFALSVDPSNQALRDKISAVRMRRAKNLPSVPSSLREEILYNPFLRVHNETIRNAVGERDPVSVLESLRRRKDSFQ</sequence>
<evidence type="ECO:0000256" key="1">
    <source>
        <dbReference type="ARBA" id="ARBA00001623"/>
    </source>
</evidence>
<dbReference type="NCBIfam" id="TIGR03413">
    <property type="entry name" value="GSH_gloB"/>
    <property type="match status" value="1"/>
</dbReference>
<evidence type="ECO:0000256" key="8">
    <source>
        <dbReference type="ARBA" id="ARBA00022833"/>
    </source>
</evidence>
<name>A0AAV0UWH2_9STRA</name>
<keyword evidence="6" id="KW-0479">Metal-binding</keyword>
<keyword evidence="8" id="KW-0862">Zinc</keyword>
<organism evidence="12 13">
    <name type="scientific">Peronospora destructor</name>
    <dbReference type="NCBI Taxonomy" id="86335"/>
    <lineage>
        <taxon>Eukaryota</taxon>
        <taxon>Sar</taxon>
        <taxon>Stramenopiles</taxon>
        <taxon>Oomycota</taxon>
        <taxon>Peronosporomycetes</taxon>
        <taxon>Peronosporales</taxon>
        <taxon>Peronosporaceae</taxon>
        <taxon>Peronospora</taxon>
    </lineage>
</organism>
<evidence type="ECO:0000256" key="7">
    <source>
        <dbReference type="ARBA" id="ARBA00022801"/>
    </source>
</evidence>
<dbReference type="InterPro" id="IPR017782">
    <property type="entry name" value="Hydroxyacylglutathione_Hdrlase"/>
</dbReference>
<dbReference type="PANTHER" id="PTHR43705:SF1">
    <property type="entry name" value="HYDROXYACYLGLUTATHIONE HYDROLASE GLOB"/>
    <property type="match status" value="1"/>
</dbReference>
<accession>A0AAV0UWH2</accession>
<comment type="cofactor">
    <cofactor evidence="2">
        <name>Zn(2+)</name>
        <dbReference type="ChEBI" id="CHEBI:29105"/>
    </cofactor>
</comment>
<dbReference type="Gene3D" id="3.60.15.10">
    <property type="entry name" value="Ribonuclease Z/Hydroxyacylglutathione hydrolase-like"/>
    <property type="match status" value="1"/>
</dbReference>
<evidence type="ECO:0000256" key="2">
    <source>
        <dbReference type="ARBA" id="ARBA00001947"/>
    </source>
</evidence>
<comment type="caution">
    <text evidence="12">The sequence shown here is derived from an EMBL/GenBank/DDBJ whole genome shotgun (WGS) entry which is preliminary data.</text>
</comment>
<reference evidence="12" key="1">
    <citation type="submission" date="2022-12" db="EMBL/GenBank/DDBJ databases">
        <authorList>
            <person name="Webb A."/>
        </authorList>
    </citation>
    <scope>NUCLEOTIDE SEQUENCE</scope>
    <source>
        <strain evidence="12">Pd1</strain>
    </source>
</reference>
<protein>
    <recommendedName>
        <fullName evidence="5">hydroxyacylglutathione hydrolase</fullName>
        <ecNumber evidence="5">3.1.2.6</ecNumber>
    </recommendedName>
    <alternativeName>
        <fullName evidence="9">Glyoxalase II</fullName>
    </alternativeName>
</protein>
<comment type="catalytic activity">
    <reaction evidence="1">
        <text>an S-(2-hydroxyacyl)glutathione + H2O = a 2-hydroxy carboxylate + glutathione + H(+)</text>
        <dbReference type="Rhea" id="RHEA:21864"/>
        <dbReference type="ChEBI" id="CHEBI:15377"/>
        <dbReference type="ChEBI" id="CHEBI:15378"/>
        <dbReference type="ChEBI" id="CHEBI:57925"/>
        <dbReference type="ChEBI" id="CHEBI:58896"/>
        <dbReference type="ChEBI" id="CHEBI:71261"/>
        <dbReference type="EC" id="3.1.2.6"/>
    </reaction>
</comment>
<evidence type="ECO:0000313" key="13">
    <source>
        <dbReference type="Proteomes" id="UP001162029"/>
    </source>
</evidence>
<dbReference type="CDD" id="cd07723">
    <property type="entry name" value="hydroxyacylglutathione_hydrolase_MBL-fold"/>
    <property type="match status" value="1"/>
</dbReference>
<feature type="domain" description="Metallo-beta-lactamase" evidence="11">
    <location>
        <begin position="41"/>
        <end position="207"/>
    </location>
</feature>
<dbReference type="SMART" id="SM00849">
    <property type="entry name" value="Lactamase_B"/>
    <property type="match status" value="1"/>
</dbReference>
<dbReference type="HAMAP" id="MF_01374">
    <property type="entry name" value="Glyoxalase_2"/>
    <property type="match status" value="1"/>
</dbReference>
<dbReference type="InterPro" id="IPR050110">
    <property type="entry name" value="Glyoxalase_II_hydrolase"/>
</dbReference>
<evidence type="ECO:0000256" key="5">
    <source>
        <dbReference type="ARBA" id="ARBA00011917"/>
    </source>
</evidence>
<dbReference type="PANTHER" id="PTHR43705">
    <property type="entry name" value="HYDROXYACYLGLUTATHIONE HYDROLASE"/>
    <property type="match status" value="1"/>
</dbReference>
<feature type="region of interest" description="Disordered" evidence="10">
    <location>
        <begin position="1"/>
        <end position="23"/>
    </location>
</feature>
<dbReference type="InterPro" id="IPR032282">
    <property type="entry name" value="HAGH_C"/>
</dbReference>
<evidence type="ECO:0000256" key="6">
    <source>
        <dbReference type="ARBA" id="ARBA00022723"/>
    </source>
</evidence>
<gene>
    <name evidence="12" type="ORF">PDE001_LOCUS7557</name>
</gene>
<dbReference type="GO" id="GO:0004416">
    <property type="term" value="F:hydroxyacylglutathione hydrolase activity"/>
    <property type="evidence" value="ECO:0007669"/>
    <property type="project" value="UniProtKB-EC"/>
</dbReference>
<dbReference type="InterPro" id="IPR035680">
    <property type="entry name" value="Clx_II_MBL"/>
</dbReference>
<keyword evidence="7" id="KW-0378">Hydrolase</keyword>
<evidence type="ECO:0000256" key="3">
    <source>
        <dbReference type="ARBA" id="ARBA00004963"/>
    </source>
</evidence>
<evidence type="ECO:0000256" key="4">
    <source>
        <dbReference type="ARBA" id="ARBA00006759"/>
    </source>
</evidence>
<dbReference type="InterPro" id="IPR001279">
    <property type="entry name" value="Metallo-B-lactamas"/>
</dbReference>